<dbReference type="Gene3D" id="3.40.50.300">
    <property type="entry name" value="P-loop containing nucleotide triphosphate hydrolases"/>
    <property type="match status" value="1"/>
</dbReference>
<evidence type="ECO:0000256" key="3">
    <source>
        <dbReference type="ARBA" id="ARBA00022840"/>
    </source>
</evidence>
<feature type="compositionally biased region" description="Low complexity" evidence="4">
    <location>
        <begin position="273"/>
        <end position="309"/>
    </location>
</feature>
<dbReference type="GO" id="GO:0005524">
    <property type="term" value="F:ATP binding"/>
    <property type="evidence" value="ECO:0007669"/>
    <property type="project" value="UniProtKB-KW"/>
</dbReference>
<feature type="compositionally biased region" description="Polar residues" evidence="4">
    <location>
        <begin position="139"/>
        <end position="156"/>
    </location>
</feature>
<dbReference type="Gene3D" id="3.40.50.10810">
    <property type="entry name" value="Tandem AAA-ATPase domain"/>
    <property type="match status" value="1"/>
</dbReference>
<keyword evidence="8" id="KW-1185">Reference proteome</keyword>
<protein>
    <recommendedName>
        <fullName evidence="9">Helicase C-terminal domain-containing protein</fullName>
    </recommendedName>
</protein>
<feature type="region of interest" description="Disordered" evidence="4">
    <location>
        <begin position="1"/>
        <end position="41"/>
    </location>
</feature>
<feature type="compositionally biased region" description="Low complexity" evidence="4">
    <location>
        <begin position="157"/>
        <end position="170"/>
    </location>
</feature>
<feature type="region of interest" description="Disordered" evidence="4">
    <location>
        <begin position="72"/>
        <end position="102"/>
    </location>
</feature>
<dbReference type="Pfam" id="PF00271">
    <property type="entry name" value="Helicase_C"/>
    <property type="match status" value="1"/>
</dbReference>
<dbReference type="CDD" id="cd18008">
    <property type="entry name" value="DEXDc_SHPRH-like"/>
    <property type="match status" value="1"/>
</dbReference>
<feature type="region of interest" description="Disordered" evidence="4">
    <location>
        <begin position="206"/>
        <end position="225"/>
    </location>
</feature>
<dbReference type="OrthoDB" id="448448at2759"/>
<dbReference type="GO" id="GO:0006281">
    <property type="term" value="P:DNA repair"/>
    <property type="evidence" value="ECO:0007669"/>
    <property type="project" value="TreeGrafter"/>
</dbReference>
<sequence length="980" mass="109207">MATHTKRQKTHHATETRLRRHGVWGPVQGTRSAGVSDDESDSTVLEQLKSLVKDYNAFTPIPKFGAFSRDVEVPRRKPIQRASSADVARKRPKREPTRRVIKEASLSIPFKQEVNDNVQTGWATLLQHQDDDRPLFGQFPSTSYRSVGNSSPESCNPSRRTTPSSSTPGSPTTPPATLDPFGIKIKDESIDEELLAIPTAVRPPIKRSVTAPPVRPKASLLGATSPTPSSLGRNIVDLALTDSDADVSSSDCEILPIKIELEDKKPDILSLDSPTSSPPHSATTTTAIPTTTPTSTTSKAAPITPITPAAPALPKLPESYYKPPSLESIPSDLPTDGLLPGLRCQLMDHQIDGVKWMMDREKVLGGGILADDMGLGKTIQTLSTILVSRKANPLDPISSLPSFTTLIVCPLALIRQWESEVLSKTEIGIGRVYVHHGSSRLIDPSRFKYFEVVITTYQVVASEYPFDKEAESDVAVDALERKRSANAQFGPLFRVGWHRVVLDEAQAIKNRTTRAAMSCCALRAQKRWCLTGTPLQNNVDELYSLIRFLRLKPLCDHAQFRKQISRPLQYGDTDIAMRRLGVVLSSAMLRRTKHMLMELSKDAKTADAVTSSRRRQSLIKLHEAARDMDEAVTAYQLRTFEADPKLSSNTTGALELPNRHVELVETEFSNDERLIYDFLNQKTRETLNNMLNDKGDSNYMNILCLLLRLRQVCDHPRLVYNALNKDKDAMELEAGMKSARAVKEFRREVSKQQSMNEYWANSVEAVALPTTAAPQEGDNKSDGKRKGIPIEIPGANRNVSTPIPYHSSAKIRKLVEILEETRRNHPNDKTIVFSQFTSMLDFVEGALMARRFRVCRYDGSMPNAARERSLASLRQDPLTTVMLISLRCGSLGLNLTAANRVILLDVWWNPAVEDQAIDRVHRIGQTKPVWVSKLKVKDTIEEKVIALQEEKRRLFEGAMGDKTGFKQSKLSVQEIAYLFS</sequence>
<name>A0A261XYF0_9FUNG</name>
<feature type="region of interest" description="Disordered" evidence="4">
    <location>
        <begin position="132"/>
        <end position="181"/>
    </location>
</feature>
<dbReference type="PROSITE" id="PS51192">
    <property type="entry name" value="HELICASE_ATP_BIND_1"/>
    <property type="match status" value="1"/>
</dbReference>
<dbReference type="SMART" id="SM00487">
    <property type="entry name" value="DEXDc"/>
    <property type="match status" value="1"/>
</dbReference>
<comment type="caution">
    <text evidence="7">The sequence shown here is derived from an EMBL/GenBank/DDBJ whole genome shotgun (WGS) entry which is preliminary data.</text>
</comment>
<dbReference type="SMART" id="SM00490">
    <property type="entry name" value="HELICc"/>
    <property type="match status" value="1"/>
</dbReference>
<evidence type="ECO:0008006" key="9">
    <source>
        <dbReference type="Google" id="ProtNLM"/>
    </source>
</evidence>
<dbReference type="Pfam" id="PF00176">
    <property type="entry name" value="SNF2-rel_dom"/>
    <property type="match status" value="1"/>
</dbReference>
<dbReference type="PANTHER" id="PTHR45626:SF14">
    <property type="entry name" value="ATP-DEPENDENT DNA HELICASE (EUROFUNG)"/>
    <property type="match status" value="1"/>
</dbReference>
<dbReference type="CDD" id="cd18793">
    <property type="entry name" value="SF2_C_SNF"/>
    <property type="match status" value="1"/>
</dbReference>
<evidence type="ECO:0000313" key="8">
    <source>
        <dbReference type="Proteomes" id="UP000242875"/>
    </source>
</evidence>
<evidence type="ECO:0000259" key="5">
    <source>
        <dbReference type="PROSITE" id="PS51192"/>
    </source>
</evidence>
<evidence type="ECO:0000256" key="4">
    <source>
        <dbReference type="SAM" id="MobiDB-lite"/>
    </source>
</evidence>
<dbReference type="PANTHER" id="PTHR45626">
    <property type="entry name" value="TRANSCRIPTION TERMINATION FACTOR 2-RELATED"/>
    <property type="match status" value="1"/>
</dbReference>
<dbReference type="GO" id="GO:0008094">
    <property type="term" value="F:ATP-dependent activity, acting on DNA"/>
    <property type="evidence" value="ECO:0007669"/>
    <property type="project" value="TreeGrafter"/>
</dbReference>
<feature type="region of interest" description="Disordered" evidence="4">
    <location>
        <begin position="771"/>
        <end position="793"/>
    </location>
</feature>
<gene>
    <name evidence="7" type="ORF">BZG36_04007</name>
</gene>
<evidence type="ECO:0000259" key="6">
    <source>
        <dbReference type="PROSITE" id="PS51194"/>
    </source>
</evidence>
<dbReference type="Proteomes" id="UP000242875">
    <property type="component" value="Unassembled WGS sequence"/>
</dbReference>
<dbReference type="EMBL" id="MVBO01000087">
    <property type="protein sequence ID" value="OZJ03393.1"/>
    <property type="molecule type" value="Genomic_DNA"/>
</dbReference>
<dbReference type="InterPro" id="IPR038718">
    <property type="entry name" value="SNF2-like_sf"/>
</dbReference>
<evidence type="ECO:0000313" key="7">
    <source>
        <dbReference type="EMBL" id="OZJ03393.1"/>
    </source>
</evidence>
<keyword evidence="3" id="KW-0067">ATP-binding</keyword>
<organism evidence="7 8">
    <name type="scientific">Bifiguratus adelaidae</name>
    <dbReference type="NCBI Taxonomy" id="1938954"/>
    <lineage>
        <taxon>Eukaryota</taxon>
        <taxon>Fungi</taxon>
        <taxon>Fungi incertae sedis</taxon>
        <taxon>Mucoromycota</taxon>
        <taxon>Mucoromycotina</taxon>
        <taxon>Endogonomycetes</taxon>
        <taxon>Endogonales</taxon>
        <taxon>Endogonales incertae sedis</taxon>
        <taxon>Bifiguratus</taxon>
    </lineage>
</organism>
<dbReference type="InterPro" id="IPR049730">
    <property type="entry name" value="SNF2/RAD54-like_C"/>
</dbReference>
<dbReference type="InterPro" id="IPR050628">
    <property type="entry name" value="SNF2_RAD54_helicase_TF"/>
</dbReference>
<evidence type="ECO:0000256" key="2">
    <source>
        <dbReference type="ARBA" id="ARBA00022801"/>
    </source>
</evidence>
<dbReference type="InterPro" id="IPR000330">
    <property type="entry name" value="SNF2_N"/>
</dbReference>
<dbReference type="InterPro" id="IPR014001">
    <property type="entry name" value="Helicase_ATP-bd"/>
</dbReference>
<feature type="region of interest" description="Disordered" evidence="4">
    <location>
        <begin position="272"/>
        <end position="309"/>
    </location>
</feature>
<dbReference type="GO" id="GO:0016787">
    <property type="term" value="F:hydrolase activity"/>
    <property type="evidence" value="ECO:0007669"/>
    <property type="project" value="UniProtKB-KW"/>
</dbReference>
<dbReference type="InterPro" id="IPR001650">
    <property type="entry name" value="Helicase_C-like"/>
</dbReference>
<proteinExistence type="predicted"/>
<feature type="domain" description="Helicase C-terminal" evidence="6">
    <location>
        <begin position="810"/>
        <end position="971"/>
    </location>
</feature>
<evidence type="ECO:0000256" key="1">
    <source>
        <dbReference type="ARBA" id="ARBA00022741"/>
    </source>
</evidence>
<dbReference type="AlphaFoldDB" id="A0A261XYF0"/>
<dbReference type="InterPro" id="IPR027417">
    <property type="entry name" value="P-loop_NTPase"/>
</dbReference>
<reference evidence="7 8" key="1">
    <citation type="journal article" date="2017" name="Mycologia">
        <title>Bifiguratus adelaidae, gen. et sp. nov., a new member of Mucoromycotina in endophytic and soil-dwelling habitats.</title>
        <authorList>
            <person name="Torres-Cruz T.J."/>
            <person name="Billingsley Tobias T.L."/>
            <person name="Almatruk M."/>
            <person name="Hesse C."/>
            <person name="Kuske C.R."/>
            <person name="Desiro A."/>
            <person name="Benucci G.M."/>
            <person name="Bonito G."/>
            <person name="Stajich J.E."/>
            <person name="Dunlap C."/>
            <person name="Arnold A.E."/>
            <person name="Porras-Alfaro A."/>
        </authorList>
    </citation>
    <scope>NUCLEOTIDE SEQUENCE [LARGE SCALE GENOMIC DNA]</scope>
    <source>
        <strain evidence="7 8">AZ0501</strain>
    </source>
</reference>
<keyword evidence="1" id="KW-0547">Nucleotide-binding</keyword>
<accession>A0A261XYF0</accession>
<keyword evidence="2" id="KW-0378">Hydrolase</keyword>
<feature type="domain" description="Helicase ATP-binding" evidence="5">
    <location>
        <begin position="358"/>
        <end position="552"/>
    </location>
</feature>
<feature type="compositionally biased region" description="Basic residues" evidence="4">
    <location>
        <begin position="1"/>
        <end position="11"/>
    </location>
</feature>
<dbReference type="SUPFAM" id="SSF52540">
    <property type="entry name" value="P-loop containing nucleoside triphosphate hydrolases"/>
    <property type="match status" value="2"/>
</dbReference>
<dbReference type="GO" id="GO:0005634">
    <property type="term" value="C:nucleus"/>
    <property type="evidence" value="ECO:0007669"/>
    <property type="project" value="TreeGrafter"/>
</dbReference>
<dbReference type="PROSITE" id="PS51194">
    <property type="entry name" value="HELICASE_CTER"/>
    <property type="match status" value="1"/>
</dbReference>